<proteinExistence type="predicted"/>
<dbReference type="GO" id="GO:0032259">
    <property type="term" value="P:methylation"/>
    <property type="evidence" value="ECO:0007669"/>
    <property type="project" value="UniProtKB-KW"/>
</dbReference>
<reference evidence="2 3" key="1">
    <citation type="submission" date="2020-08" db="EMBL/GenBank/DDBJ databases">
        <title>Genomic Encyclopedia of Type Strains, Phase IV (KMG-IV): sequencing the most valuable type-strain genomes for metagenomic binning, comparative biology and taxonomic classification.</title>
        <authorList>
            <person name="Goeker M."/>
        </authorList>
    </citation>
    <scope>NUCLEOTIDE SEQUENCE [LARGE SCALE GENOMIC DNA]</scope>
    <source>
        <strain evidence="2 3">DSM 17454</strain>
    </source>
</reference>
<protein>
    <submittedName>
        <fullName evidence="2">FkbM family methyltransferase</fullName>
    </submittedName>
</protein>
<comment type="caution">
    <text evidence="2">The sequence shown here is derived from an EMBL/GenBank/DDBJ whole genome shotgun (WGS) entry which is preliminary data.</text>
</comment>
<dbReference type="EMBL" id="JACHGI010000002">
    <property type="protein sequence ID" value="MBB6465424.1"/>
    <property type="molecule type" value="Genomic_DNA"/>
</dbReference>
<evidence type="ECO:0000259" key="1">
    <source>
        <dbReference type="Pfam" id="PF05050"/>
    </source>
</evidence>
<dbReference type="SUPFAM" id="SSF53335">
    <property type="entry name" value="S-adenosyl-L-methionine-dependent methyltransferases"/>
    <property type="match status" value="1"/>
</dbReference>
<dbReference type="PANTHER" id="PTHR34009:SF2">
    <property type="entry name" value="PROTEIN STAR"/>
    <property type="match status" value="1"/>
</dbReference>
<name>A0A8E1WD39_9HYPH</name>
<dbReference type="Pfam" id="PF05050">
    <property type="entry name" value="Methyltransf_21"/>
    <property type="match status" value="1"/>
</dbReference>
<keyword evidence="2" id="KW-0808">Transferase</keyword>
<dbReference type="AlphaFoldDB" id="A0A8E1WD39"/>
<dbReference type="GO" id="GO:0005737">
    <property type="term" value="C:cytoplasm"/>
    <property type="evidence" value="ECO:0007669"/>
    <property type="project" value="GOC"/>
</dbReference>
<dbReference type="Gene3D" id="3.40.50.150">
    <property type="entry name" value="Vaccinia Virus protein VP39"/>
    <property type="match status" value="1"/>
</dbReference>
<evidence type="ECO:0000313" key="3">
    <source>
        <dbReference type="Proteomes" id="UP000532373"/>
    </source>
</evidence>
<dbReference type="InterPro" id="IPR006342">
    <property type="entry name" value="FkbM_mtfrase"/>
</dbReference>
<keyword evidence="2" id="KW-0489">Methyltransferase</keyword>
<sequence length="205" mass="23537">MAQLQQDRWVLHELGEKRNGFFVEVGAFDGKHLSNTYLLEKEYGWTGLLAEPNPLMAASIRANRTAPLCEMPVGQASGQEVTMLFVDKNPQISAMEQHAFNDMHADLRKRHKSVRQKTISLNDLLGSYDAPSEIDFVSIDTEGSEPEILAGFDFDRYRVQLFAIEHNYTPAQQVIDDLMKSKGYERVYQEWSRFDAWYRRVGKAT</sequence>
<gene>
    <name evidence="2" type="ORF">HNQ96_001282</name>
</gene>
<dbReference type="RefSeq" id="WP_184767958.1">
    <property type="nucleotide sequence ID" value="NZ_JACHGI010000002.1"/>
</dbReference>
<dbReference type="GO" id="GO:0016197">
    <property type="term" value="P:endosomal transport"/>
    <property type="evidence" value="ECO:0007669"/>
    <property type="project" value="TreeGrafter"/>
</dbReference>
<feature type="domain" description="Methyltransferase FkbM" evidence="1">
    <location>
        <begin position="24"/>
        <end position="185"/>
    </location>
</feature>
<dbReference type="InterPro" id="IPR053202">
    <property type="entry name" value="EGF_Rcpt_Signaling_Reg"/>
</dbReference>
<dbReference type="GO" id="GO:0006888">
    <property type="term" value="P:endoplasmic reticulum to Golgi vesicle-mediated transport"/>
    <property type="evidence" value="ECO:0007669"/>
    <property type="project" value="TreeGrafter"/>
</dbReference>
<accession>A0A8E1WD39</accession>
<dbReference type="GO" id="GO:0005886">
    <property type="term" value="C:plasma membrane"/>
    <property type="evidence" value="ECO:0007669"/>
    <property type="project" value="TreeGrafter"/>
</dbReference>
<dbReference type="InterPro" id="IPR029063">
    <property type="entry name" value="SAM-dependent_MTases_sf"/>
</dbReference>
<dbReference type="PANTHER" id="PTHR34009">
    <property type="entry name" value="PROTEIN STAR"/>
    <property type="match status" value="1"/>
</dbReference>
<dbReference type="NCBIfam" id="TIGR01444">
    <property type="entry name" value="fkbM_fam"/>
    <property type="match status" value="1"/>
</dbReference>
<dbReference type="Proteomes" id="UP000532373">
    <property type="component" value="Unassembled WGS sequence"/>
</dbReference>
<organism evidence="2 3">
    <name type="scientific">Aminobacter carboxidus</name>
    <dbReference type="NCBI Taxonomy" id="376165"/>
    <lineage>
        <taxon>Bacteria</taxon>
        <taxon>Pseudomonadati</taxon>
        <taxon>Pseudomonadota</taxon>
        <taxon>Alphaproteobacteria</taxon>
        <taxon>Hyphomicrobiales</taxon>
        <taxon>Phyllobacteriaceae</taxon>
        <taxon>Aminobacter</taxon>
    </lineage>
</organism>
<evidence type="ECO:0000313" key="2">
    <source>
        <dbReference type="EMBL" id="MBB6465424.1"/>
    </source>
</evidence>
<dbReference type="GO" id="GO:0008168">
    <property type="term" value="F:methyltransferase activity"/>
    <property type="evidence" value="ECO:0007669"/>
    <property type="project" value="UniProtKB-KW"/>
</dbReference>